<keyword evidence="3 12" id="KW-0328">Glycosyltransferase</keyword>
<organism evidence="12 13">
    <name type="scientific">Liparis tanakae</name>
    <name type="common">Tanaka's snailfish</name>
    <dbReference type="NCBI Taxonomy" id="230148"/>
    <lineage>
        <taxon>Eukaryota</taxon>
        <taxon>Metazoa</taxon>
        <taxon>Chordata</taxon>
        <taxon>Craniata</taxon>
        <taxon>Vertebrata</taxon>
        <taxon>Euteleostomi</taxon>
        <taxon>Actinopterygii</taxon>
        <taxon>Neopterygii</taxon>
        <taxon>Teleostei</taxon>
        <taxon>Neoteleostei</taxon>
        <taxon>Acanthomorphata</taxon>
        <taxon>Eupercaria</taxon>
        <taxon>Perciformes</taxon>
        <taxon>Cottioidei</taxon>
        <taxon>Cottales</taxon>
        <taxon>Liparidae</taxon>
        <taxon>Liparis</taxon>
    </lineage>
</organism>
<dbReference type="PANTHER" id="PTHR46032">
    <property type="entry name" value="ALPHA-2,3-SIALYLTRANSFERASE ST3GAL I ISOFORM X1"/>
    <property type="match status" value="1"/>
</dbReference>
<evidence type="ECO:0000256" key="1">
    <source>
        <dbReference type="ARBA" id="ARBA00004323"/>
    </source>
</evidence>
<keyword evidence="7" id="KW-1133">Transmembrane helix</keyword>
<dbReference type="PANTHER" id="PTHR46032:SF6">
    <property type="entry name" value="CMP-N-ACETYLNEURAMINATE-BETA-GALACTOSAMIDE-ALPHA-2,3-SIALYLTRANSFERASE 1"/>
    <property type="match status" value="1"/>
</dbReference>
<sequence>MGSKRQVHVFGYGADADGNWSHYWEGLRNTKLRTGGHPGSVEYSMIEELDQNQIIKFYKGW</sequence>
<protein>
    <submittedName>
        <fullName evidence="12">CMP-N-acetylneuraminate-beta-galactosamide-alpha-2,3-sialyltransferase 1</fullName>
    </submittedName>
</protein>
<evidence type="ECO:0000256" key="11">
    <source>
        <dbReference type="ARBA" id="ARBA00023180"/>
    </source>
</evidence>
<evidence type="ECO:0000313" key="13">
    <source>
        <dbReference type="Proteomes" id="UP000314294"/>
    </source>
</evidence>
<evidence type="ECO:0000256" key="5">
    <source>
        <dbReference type="ARBA" id="ARBA00022692"/>
    </source>
</evidence>
<keyword evidence="13" id="KW-1185">Reference proteome</keyword>
<dbReference type="GO" id="GO:0000139">
    <property type="term" value="C:Golgi membrane"/>
    <property type="evidence" value="ECO:0007669"/>
    <property type="project" value="UniProtKB-SubCell"/>
</dbReference>
<reference evidence="12 13" key="1">
    <citation type="submission" date="2019-03" db="EMBL/GenBank/DDBJ databases">
        <title>First draft genome of Liparis tanakae, snailfish: a comprehensive survey of snailfish specific genes.</title>
        <authorList>
            <person name="Kim W."/>
            <person name="Song I."/>
            <person name="Jeong J.-H."/>
            <person name="Kim D."/>
            <person name="Kim S."/>
            <person name="Ryu S."/>
            <person name="Song J.Y."/>
            <person name="Lee S.K."/>
        </authorList>
    </citation>
    <scope>NUCLEOTIDE SEQUENCE [LARGE SCALE GENOMIC DNA]</scope>
    <source>
        <tissue evidence="12">Muscle</tissue>
    </source>
</reference>
<dbReference type="InterPro" id="IPR051757">
    <property type="entry name" value="Beta-gal_alpha2-3_sialyltrans"/>
</dbReference>
<dbReference type="OrthoDB" id="10264956at2759"/>
<comment type="caution">
    <text evidence="12">The sequence shown here is derived from an EMBL/GenBank/DDBJ whole genome shotgun (WGS) entry which is preliminary data.</text>
</comment>
<evidence type="ECO:0000313" key="12">
    <source>
        <dbReference type="EMBL" id="TNN23702.1"/>
    </source>
</evidence>
<dbReference type="Proteomes" id="UP000314294">
    <property type="component" value="Unassembled WGS sequence"/>
</dbReference>
<comment type="similarity">
    <text evidence="2">Belongs to the glycosyltransferase 29 family.</text>
</comment>
<evidence type="ECO:0000256" key="9">
    <source>
        <dbReference type="ARBA" id="ARBA00023136"/>
    </source>
</evidence>
<dbReference type="GO" id="GO:0097503">
    <property type="term" value="P:sialylation"/>
    <property type="evidence" value="ECO:0007669"/>
    <property type="project" value="TreeGrafter"/>
</dbReference>
<dbReference type="Pfam" id="PF00777">
    <property type="entry name" value="Glyco_transf_29"/>
    <property type="match status" value="1"/>
</dbReference>
<keyword evidence="4 12" id="KW-0808">Transferase</keyword>
<dbReference type="GO" id="GO:0003836">
    <property type="term" value="F:beta-galactoside (CMP) alpha-2,3-sialyltransferase activity"/>
    <property type="evidence" value="ECO:0007669"/>
    <property type="project" value="TreeGrafter"/>
</dbReference>
<dbReference type="InterPro" id="IPR001675">
    <property type="entry name" value="Glyco_trans_29"/>
</dbReference>
<evidence type="ECO:0000256" key="6">
    <source>
        <dbReference type="ARBA" id="ARBA00022968"/>
    </source>
</evidence>
<dbReference type="EMBL" id="SRLO01017611">
    <property type="protein sequence ID" value="TNN23702.1"/>
    <property type="molecule type" value="Genomic_DNA"/>
</dbReference>
<accession>A0A4Z2E5T1</accession>
<keyword evidence="8" id="KW-0333">Golgi apparatus</keyword>
<evidence type="ECO:0000256" key="7">
    <source>
        <dbReference type="ARBA" id="ARBA00022989"/>
    </source>
</evidence>
<evidence type="ECO:0000256" key="8">
    <source>
        <dbReference type="ARBA" id="ARBA00023034"/>
    </source>
</evidence>
<name>A0A4Z2E5T1_9TELE</name>
<dbReference type="AlphaFoldDB" id="A0A4Z2E5T1"/>
<comment type="subcellular location">
    <subcellularLocation>
        <location evidence="1">Golgi apparatus membrane</location>
        <topology evidence="1">Single-pass type II membrane protein</topology>
    </subcellularLocation>
</comment>
<evidence type="ECO:0000256" key="10">
    <source>
        <dbReference type="ARBA" id="ARBA00023157"/>
    </source>
</evidence>
<dbReference type="InterPro" id="IPR038578">
    <property type="entry name" value="GT29-like_sf"/>
</dbReference>
<evidence type="ECO:0000256" key="3">
    <source>
        <dbReference type="ARBA" id="ARBA00022676"/>
    </source>
</evidence>
<keyword evidence="6" id="KW-0735">Signal-anchor</keyword>
<evidence type="ECO:0000256" key="2">
    <source>
        <dbReference type="ARBA" id="ARBA00006003"/>
    </source>
</evidence>
<evidence type="ECO:0000256" key="4">
    <source>
        <dbReference type="ARBA" id="ARBA00022679"/>
    </source>
</evidence>
<proteinExistence type="inferred from homology"/>
<keyword evidence="10" id="KW-1015">Disulfide bond</keyword>
<dbReference type="Gene3D" id="3.90.1480.20">
    <property type="entry name" value="Glycosyl transferase family 29"/>
    <property type="match status" value="1"/>
</dbReference>
<keyword evidence="9" id="KW-0472">Membrane</keyword>
<keyword evidence="5" id="KW-0812">Transmembrane</keyword>
<keyword evidence="11" id="KW-0325">Glycoprotein</keyword>
<gene>
    <name evidence="12" type="primary">ST3GAL1_0</name>
    <name evidence="12" type="ORF">EYF80_066176</name>
</gene>